<dbReference type="EMBL" id="CP086718">
    <property type="protein sequence ID" value="WOO83470.1"/>
    <property type="molecule type" value="Genomic_DNA"/>
</dbReference>
<feature type="region of interest" description="Disordered" evidence="7">
    <location>
        <begin position="1"/>
        <end position="33"/>
    </location>
</feature>
<dbReference type="FunFam" id="3.30.70.330:FF:000105">
    <property type="entry name" value="HIV Tat-specific factor 1 homolog"/>
    <property type="match status" value="1"/>
</dbReference>
<feature type="region of interest" description="Disordered" evidence="7">
    <location>
        <begin position="352"/>
        <end position="388"/>
    </location>
</feature>
<keyword evidence="10" id="KW-1185">Reference proteome</keyword>
<dbReference type="SMART" id="SM00360">
    <property type="entry name" value="RRM"/>
    <property type="match status" value="2"/>
</dbReference>
<evidence type="ECO:0000256" key="7">
    <source>
        <dbReference type="SAM" id="MobiDB-lite"/>
    </source>
</evidence>
<keyword evidence="3" id="KW-0677">Repeat</keyword>
<evidence type="ECO:0000256" key="3">
    <source>
        <dbReference type="ARBA" id="ARBA00022737"/>
    </source>
</evidence>
<proteinExistence type="inferred from homology"/>
<keyword evidence="5" id="KW-0508">mRNA splicing</keyword>
<evidence type="ECO:0000313" key="9">
    <source>
        <dbReference type="EMBL" id="WOO83470.1"/>
    </source>
</evidence>
<feature type="compositionally biased region" description="Basic and acidic residues" evidence="7">
    <location>
        <begin position="10"/>
        <end position="23"/>
    </location>
</feature>
<dbReference type="SUPFAM" id="SSF54928">
    <property type="entry name" value="RNA-binding domain, RBD"/>
    <property type="match status" value="2"/>
</dbReference>
<evidence type="ECO:0000256" key="4">
    <source>
        <dbReference type="ARBA" id="ARBA00022884"/>
    </source>
</evidence>
<dbReference type="Pfam" id="PF00076">
    <property type="entry name" value="RRM_1"/>
    <property type="match status" value="2"/>
</dbReference>
<dbReference type="PROSITE" id="PS50102">
    <property type="entry name" value="RRM"/>
    <property type="match status" value="1"/>
</dbReference>
<evidence type="ECO:0000256" key="6">
    <source>
        <dbReference type="PROSITE-ProRule" id="PRU00176"/>
    </source>
</evidence>
<dbReference type="CDD" id="cd12285">
    <property type="entry name" value="RRM3_RBM39_like"/>
    <property type="match status" value="1"/>
</dbReference>
<organism evidence="9 10">
    <name type="scientific">Vanrija pseudolonga</name>
    <dbReference type="NCBI Taxonomy" id="143232"/>
    <lineage>
        <taxon>Eukaryota</taxon>
        <taxon>Fungi</taxon>
        <taxon>Dikarya</taxon>
        <taxon>Basidiomycota</taxon>
        <taxon>Agaricomycotina</taxon>
        <taxon>Tremellomycetes</taxon>
        <taxon>Trichosporonales</taxon>
        <taxon>Trichosporonaceae</taxon>
        <taxon>Vanrija</taxon>
    </lineage>
</organism>
<dbReference type="RefSeq" id="XP_062629496.1">
    <property type="nucleotide sequence ID" value="XM_062773512.1"/>
</dbReference>
<dbReference type="Proteomes" id="UP000827549">
    <property type="component" value="Chromosome 5"/>
</dbReference>
<dbReference type="PANTHER" id="PTHR15608:SF0">
    <property type="entry name" value="HIV TAT-SPECIFIC FACTOR 1"/>
    <property type="match status" value="1"/>
</dbReference>
<evidence type="ECO:0000259" key="8">
    <source>
        <dbReference type="PROSITE" id="PS50102"/>
    </source>
</evidence>
<dbReference type="InterPro" id="IPR034393">
    <property type="entry name" value="TatSF1-like"/>
</dbReference>
<feature type="region of interest" description="Disordered" evidence="7">
    <location>
        <begin position="197"/>
        <end position="258"/>
    </location>
</feature>
<dbReference type="GO" id="GO:0005684">
    <property type="term" value="C:U2-type spliceosomal complex"/>
    <property type="evidence" value="ECO:0007669"/>
    <property type="project" value="TreeGrafter"/>
</dbReference>
<evidence type="ECO:0000256" key="5">
    <source>
        <dbReference type="ARBA" id="ARBA00023187"/>
    </source>
</evidence>
<dbReference type="Gene3D" id="3.30.70.330">
    <property type="match status" value="2"/>
</dbReference>
<dbReference type="GO" id="GO:0000398">
    <property type="term" value="P:mRNA splicing, via spliceosome"/>
    <property type="evidence" value="ECO:0007669"/>
    <property type="project" value="UniProtKB-ARBA"/>
</dbReference>
<dbReference type="InterPro" id="IPR000504">
    <property type="entry name" value="RRM_dom"/>
</dbReference>
<dbReference type="PANTHER" id="PTHR15608">
    <property type="entry name" value="SPLICING FACTOR U2AF-ASSOCIATED PROTEIN 2"/>
    <property type="match status" value="1"/>
</dbReference>
<keyword evidence="4 6" id="KW-0694">RNA-binding</keyword>
<dbReference type="GO" id="GO:0005686">
    <property type="term" value="C:U2 snRNP"/>
    <property type="evidence" value="ECO:0007669"/>
    <property type="project" value="TreeGrafter"/>
</dbReference>
<name>A0AAF0YB82_9TREE</name>
<comment type="similarity">
    <text evidence="1">Belongs to the HTATSF1 family.</text>
</comment>
<evidence type="ECO:0000256" key="1">
    <source>
        <dbReference type="ARBA" id="ARBA00007747"/>
    </source>
</evidence>
<accession>A0AAF0YB82</accession>
<dbReference type="GO" id="GO:0003723">
    <property type="term" value="F:RNA binding"/>
    <property type="evidence" value="ECO:0007669"/>
    <property type="project" value="UniProtKB-UniRule"/>
</dbReference>
<dbReference type="GeneID" id="87810168"/>
<keyword evidence="2" id="KW-0507">mRNA processing</keyword>
<sequence>MPPTAPIPGKFEEDPRVHFDKTSGKWQYEDEQTGSEYEWSGQAWLPILDQSLIEAQQAAYSVQGVDENVPAAPALAREERIQKRKQGQKVAKADARTGKSGQGPSAPKRTAVWVSNLPPNTTPELLASVFSKAGVLLVGDDGKPRVKLYYDDDGKFKGEALVMYFKEGSVDLAITLLDDTELELGAGYGNLRVREAEYDKSKSNESKKEGGQLQEKRKLTAEDKHRMSKRMRSLENKLAWHSDSASEDENEETSNNQPIPSRFSRIVVLKGMFKLEDLEKEPELLLELKEDVRDEAESLGTVTNVVLYDKEADGVMTIKFKDGTAAQACVLKMDGRFFDGRRISASLYSGRERYQKSGGGQASAEDEEADEQNRLDKFADWLADGDDT</sequence>
<reference evidence="9" key="1">
    <citation type="submission" date="2023-10" db="EMBL/GenBank/DDBJ databases">
        <authorList>
            <person name="Noh H."/>
        </authorList>
    </citation>
    <scope>NUCLEOTIDE SEQUENCE</scope>
    <source>
        <strain evidence="9">DUCC4014</strain>
    </source>
</reference>
<dbReference type="AlphaFoldDB" id="A0AAF0YB82"/>
<dbReference type="EMBL" id="CP086718">
    <property type="protein sequence ID" value="WOO83471.1"/>
    <property type="molecule type" value="Genomic_DNA"/>
</dbReference>
<dbReference type="RefSeq" id="XP_062629497.1">
    <property type="nucleotide sequence ID" value="XM_062773513.1"/>
</dbReference>
<protein>
    <submittedName>
        <fullName evidence="9">Splicing factor U2AF-associated protein 2</fullName>
    </submittedName>
</protein>
<dbReference type="InterPro" id="IPR012677">
    <property type="entry name" value="Nucleotide-bd_a/b_plait_sf"/>
</dbReference>
<feature type="domain" description="RRM" evidence="8">
    <location>
        <begin position="110"/>
        <end position="198"/>
    </location>
</feature>
<feature type="compositionally biased region" description="Basic and acidic residues" evidence="7">
    <location>
        <begin position="197"/>
        <end position="225"/>
    </location>
</feature>
<evidence type="ECO:0000256" key="2">
    <source>
        <dbReference type="ARBA" id="ARBA00022664"/>
    </source>
</evidence>
<evidence type="ECO:0000313" key="10">
    <source>
        <dbReference type="Proteomes" id="UP000827549"/>
    </source>
</evidence>
<feature type="region of interest" description="Disordered" evidence="7">
    <location>
        <begin position="79"/>
        <end position="111"/>
    </location>
</feature>
<gene>
    <name evidence="9" type="primary">uap2_1</name>
    <name evidence="9" type="ORF">LOC62_05G006993</name>
</gene>
<dbReference type="InterPro" id="IPR035979">
    <property type="entry name" value="RBD_domain_sf"/>
</dbReference>